<name>A0A2P2NLZ7_RHIMU</name>
<reference evidence="1" key="1">
    <citation type="submission" date="2018-02" db="EMBL/GenBank/DDBJ databases">
        <title>Rhizophora mucronata_Transcriptome.</title>
        <authorList>
            <person name="Meera S.P."/>
            <person name="Sreeshan A."/>
            <person name="Augustine A."/>
        </authorList>
    </citation>
    <scope>NUCLEOTIDE SEQUENCE</scope>
    <source>
        <tissue evidence="1">Leaf</tissue>
    </source>
</reference>
<protein>
    <submittedName>
        <fullName evidence="1">Uncharacterized protein</fullName>
    </submittedName>
</protein>
<sequence>MFQVGAAAVEAVLAARSQPKRDT</sequence>
<proteinExistence type="predicted"/>
<dbReference type="EMBL" id="GGEC01062950">
    <property type="protein sequence ID" value="MBX43434.1"/>
    <property type="molecule type" value="Transcribed_RNA"/>
</dbReference>
<accession>A0A2P2NLZ7</accession>
<organism evidence="1">
    <name type="scientific">Rhizophora mucronata</name>
    <name type="common">Asiatic mangrove</name>
    <dbReference type="NCBI Taxonomy" id="61149"/>
    <lineage>
        <taxon>Eukaryota</taxon>
        <taxon>Viridiplantae</taxon>
        <taxon>Streptophyta</taxon>
        <taxon>Embryophyta</taxon>
        <taxon>Tracheophyta</taxon>
        <taxon>Spermatophyta</taxon>
        <taxon>Magnoliopsida</taxon>
        <taxon>eudicotyledons</taxon>
        <taxon>Gunneridae</taxon>
        <taxon>Pentapetalae</taxon>
        <taxon>rosids</taxon>
        <taxon>fabids</taxon>
        <taxon>Malpighiales</taxon>
        <taxon>Rhizophoraceae</taxon>
        <taxon>Rhizophora</taxon>
    </lineage>
</organism>
<dbReference type="AlphaFoldDB" id="A0A2P2NLZ7"/>
<evidence type="ECO:0000313" key="1">
    <source>
        <dbReference type="EMBL" id="MBX43434.1"/>
    </source>
</evidence>